<evidence type="ECO:0000313" key="2">
    <source>
        <dbReference type="Proteomes" id="UP000000773"/>
    </source>
</evidence>
<accession>Q03G58</accession>
<dbReference type="KEGG" id="ppe:PEPE_0753"/>
<dbReference type="HOGENOM" id="CLU_2131060_0_0_9"/>
<evidence type="ECO:0000313" key="1">
    <source>
        <dbReference type="EMBL" id="ABJ67814.1"/>
    </source>
</evidence>
<evidence type="ECO:0008006" key="3">
    <source>
        <dbReference type="Google" id="ProtNLM"/>
    </source>
</evidence>
<dbReference type="InterPro" id="IPR008489">
    <property type="entry name" value="DUF771"/>
</dbReference>
<organism evidence="1 2">
    <name type="scientific">Pediococcus pentosaceus (strain ATCC 25745 / CCUG 21536 / LMG 10740 / 183-1w)</name>
    <dbReference type="NCBI Taxonomy" id="278197"/>
    <lineage>
        <taxon>Bacteria</taxon>
        <taxon>Bacillati</taxon>
        <taxon>Bacillota</taxon>
        <taxon>Bacilli</taxon>
        <taxon>Lactobacillales</taxon>
        <taxon>Lactobacillaceae</taxon>
        <taxon>Pediococcus</taxon>
    </lineage>
</organism>
<dbReference type="OrthoDB" id="2187161at2"/>
<dbReference type="STRING" id="278197.PEPE_0753"/>
<proteinExistence type="predicted"/>
<reference evidence="1 2" key="1">
    <citation type="journal article" date="2006" name="Proc. Natl. Acad. Sci. U.S.A.">
        <title>Comparative genomics of the lactic acid bacteria.</title>
        <authorList>
            <person name="Makarova K."/>
            <person name="Slesarev A."/>
            <person name="Wolf Y."/>
            <person name="Sorokin A."/>
            <person name="Mirkin B."/>
            <person name="Koonin E."/>
            <person name="Pavlov A."/>
            <person name="Pavlova N."/>
            <person name="Karamychev V."/>
            <person name="Polouchine N."/>
            <person name="Shakhova V."/>
            <person name="Grigoriev I."/>
            <person name="Lou Y."/>
            <person name="Rohksar D."/>
            <person name="Lucas S."/>
            <person name="Huang K."/>
            <person name="Goodstein D.M."/>
            <person name="Hawkins T."/>
            <person name="Plengvidhya V."/>
            <person name="Welker D."/>
            <person name="Hughes J."/>
            <person name="Goh Y."/>
            <person name="Benson A."/>
            <person name="Baldwin K."/>
            <person name="Lee J.H."/>
            <person name="Diaz-Muniz I."/>
            <person name="Dosti B."/>
            <person name="Smeianov V."/>
            <person name="Wechter W."/>
            <person name="Barabote R."/>
            <person name="Lorca G."/>
            <person name="Altermann E."/>
            <person name="Barrangou R."/>
            <person name="Ganesan B."/>
            <person name="Xie Y."/>
            <person name="Rawsthorne H."/>
            <person name="Tamir D."/>
            <person name="Parker C."/>
            <person name="Breidt F."/>
            <person name="Broadbent J."/>
            <person name="Hutkins R."/>
            <person name="O'Sullivan D."/>
            <person name="Steele J."/>
            <person name="Unlu G."/>
            <person name="Saier M."/>
            <person name="Klaenhammer T."/>
            <person name="Richardson P."/>
            <person name="Kozyavkin S."/>
            <person name="Weimer B."/>
            <person name="Mills D."/>
        </authorList>
    </citation>
    <scope>NUCLEOTIDE SEQUENCE [LARGE SCALE GENOMIC DNA]</scope>
    <source>
        <strain evidence="2">ATCC 25745 / CCUG 21536 / LMG 10740 / 183-1w</strain>
    </source>
</reference>
<dbReference type="Proteomes" id="UP000000773">
    <property type="component" value="Chromosome"/>
</dbReference>
<gene>
    <name evidence="1" type="ordered locus">PEPE_0753</name>
</gene>
<name>Q03G58_PEDPA</name>
<dbReference type="AlphaFoldDB" id="Q03G58"/>
<dbReference type="RefSeq" id="WP_011673226.1">
    <property type="nucleotide sequence ID" value="NC_008525.1"/>
</dbReference>
<dbReference type="GeneID" id="33061433"/>
<protein>
    <recommendedName>
        <fullName evidence="3">DUF771 domain-containing protein</fullName>
    </recommendedName>
</protein>
<dbReference type="Pfam" id="PF05595">
    <property type="entry name" value="DUF771"/>
    <property type="match status" value="1"/>
</dbReference>
<sequence length="114" mass="13236">MALDTMFEAMSKELVNEVLDRLRDEAIIKLDQDVLSPVISKHQLAKELCKSDKWVKDNIFENPRYSTDIQSMRDKGLIQMTAYGEKTRVIVNRKAIKKFLDEHSAELPWLEGVK</sequence>
<dbReference type="EMBL" id="CP000422">
    <property type="protein sequence ID" value="ABJ67814.1"/>
    <property type="molecule type" value="Genomic_DNA"/>
</dbReference>